<dbReference type="EMBL" id="DVML01000040">
    <property type="protein sequence ID" value="HIU23258.1"/>
    <property type="molecule type" value="Genomic_DNA"/>
</dbReference>
<dbReference type="NCBIfam" id="NF033564">
    <property type="entry name" value="transpos_ISAs1"/>
    <property type="match status" value="1"/>
</dbReference>
<dbReference type="GO" id="GO:0006313">
    <property type="term" value="P:DNA transposition"/>
    <property type="evidence" value="ECO:0007669"/>
    <property type="project" value="InterPro"/>
</dbReference>
<comment type="caution">
    <text evidence="2">The sequence shown here is derived from an EMBL/GenBank/DDBJ whole genome shotgun (WGS) entry which is preliminary data.</text>
</comment>
<dbReference type="InterPro" id="IPR051698">
    <property type="entry name" value="Transposase_11-like"/>
</dbReference>
<dbReference type="GO" id="GO:0003677">
    <property type="term" value="F:DNA binding"/>
    <property type="evidence" value="ECO:0007669"/>
    <property type="project" value="InterPro"/>
</dbReference>
<sequence length="211" mass="25133">MITIDAIGTRETIINKIIEKKAHYVLKVKDNQRELKKQIKNHFDSYNNLYGNKEIIHQKSIEKNHGRIEEREYFFTYNVSSIKDKKKWESVKAIAYVKVSRTEKDETTITKHYYIIDHKIDIKTLIESIRDHWSIECGIHWRLDVIFDEDHSRNRVNNSINNLSIIRKIVFNLASLDNSFGKVPLQRKLTRYMLDFSHIEKLIFEVIPSIS</sequence>
<feature type="domain" description="Transposase IS4-like" evidence="1">
    <location>
        <begin position="10"/>
        <end position="173"/>
    </location>
</feature>
<evidence type="ECO:0000259" key="1">
    <source>
        <dbReference type="Pfam" id="PF01609"/>
    </source>
</evidence>
<gene>
    <name evidence="2" type="ORF">IAD49_06730</name>
</gene>
<dbReference type="PANTHER" id="PTHR30298:SF0">
    <property type="entry name" value="PROTEIN YBFL-RELATED"/>
    <property type="match status" value="1"/>
</dbReference>
<dbReference type="InterPro" id="IPR047647">
    <property type="entry name" value="ISAs1_transpos"/>
</dbReference>
<organism evidence="2 3">
    <name type="scientific">Candidatus Fimihabitans intestinipullorum</name>
    <dbReference type="NCBI Taxonomy" id="2840820"/>
    <lineage>
        <taxon>Bacteria</taxon>
        <taxon>Bacillati</taxon>
        <taxon>Mycoplasmatota</taxon>
        <taxon>Mycoplasmatota incertae sedis</taxon>
        <taxon>Candidatus Fimihabitans</taxon>
    </lineage>
</organism>
<reference evidence="2" key="2">
    <citation type="journal article" date="2021" name="PeerJ">
        <title>Extensive microbial diversity within the chicken gut microbiome revealed by metagenomics and culture.</title>
        <authorList>
            <person name="Gilroy R."/>
            <person name="Ravi A."/>
            <person name="Getino M."/>
            <person name="Pursley I."/>
            <person name="Horton D.L."/>
            <person name="Alikhan N.F."/>
            <person name="Baker D."/>
            <person name="Gharbi K."/>
            <person name="Hall N."/>
            <person name="Watson M."/>
            <person name="Adriaenssens E.M."/>
            <person name="Foster-Nyarko E."/>
            <person name="Jarju S."/>
            <person name="Secka A."/>
            <person name="Antonio M."/>
            <person name="Oren A."/>
            <person name="Chaudhuri R.R."/>
            <person name="La Ragione R."/>
            <person name="Hildebrand F."/>
            <person name="Pallen M.J."/>
        </authorList>
    </citation>
    <scope>NUCLEOTIDE SEQUENCE</scope>
    <source>
        <strain evidence="2">CHK197-8231</strain>
    </source>
</reference>
<evidence type="ECO:0000313" key="2">
    <source>
        <dbReference type="EMBL" id="HIU23258.1"/>
    </source>
</evidence>
<dbReference type="GO" id="GO:0004803">
    <property type="term" value="F:transposase activity"/>
    <property type="evidence" value="ECO:0007669"/>
    <property type="project" value="InterPro"/>
</dbReference>
<dbReference type="InterPro" id="IPR002559">
    <property type="entry name" value="Transposase_11"/>
</dbReference>
<dbReference type="Pfam" id="PF01609">
    <property type="entry name" value="DDE_Tnp_1"/>
    <property type="match status" value="1"/>
</dbReference>
<dbReference type="Proteomes" id="UP000824087">
    <property type="component" value="Unassembled WGS sequence"/>
</dbReference>
<dbReference type="AlphaFoldDB" id="A0A9D1L4R9"/>
<evidence type="ECO:0000313" key="3">
    <source>
        <dbReference type="Proteomes" id="UP000824087"/>
    </source>
</evidence>
<protein>
    <submittedName>
        <fullName evidence="2">ISAs1 family transposase</fullName>
    </submittedName>
</protein>
<reference evidence="2" key="1">
    <citation type="submission" date="2020-10" db="EMBL/GenBank/DDBJ databases">
        <authorList>
            <person name="Gilroy R."/>
        </authorList>
    </citation>
    <scope>NUCLEOTIDE SEQUENCE</scope>
    <source>
        <strain evidence="2">CHK197-8231</strain>
    </source>
</reference>
<dbReference type="PANTHER" id="PTHR30298">
    <property type="entry name" value="H REPEAT-ASSOCIATED PREDICTED TRANSPOSASE"/>
    <property type="match status" value="1"/>
</dbReference>
<proteinExistence type="predicted"/>
<name>A0A9D1L4R9_9BACT</name>
<accession>A0A9D1L4R9</accession>